<sequence>MLAFLRDRERRGLRRIATVEVLIERELLSFDVTYWWFGDDGNDADIVDVTKRGSQNLSSFNEGFRVSWWS</sequence>
<name>A0AAV1RDR6_9ROSI</name>
<gene>
    <name evidence="1" type="ORF">DCAF_LOCUS8887</name>
</gene>
<comment type="caution">
    <text evidence="1">The sequence shown here is derived from an EMBL/GenBank/DDBJ whole genome shotgun (WGS) entry which is preliminary data.</text>
</comment>
<dbReference type="EMBL" id="CAWUPB010000913">
    <property type="protein sequence ID" value="CAK7332253.1"/>
    <property type="molecule type" value="Genomic_DNA"/>
</dbReference>
<reference evidence="1 2" key="1">
    <citation type="submission" date="2024-01" db="EMBL/GenBank/DDBJ databases">
        <authorList>
            <person name="Waweru B."/>
        </authorList>
    </citation>
    <scope>NUCLEOTIDE SEQUENCE [LARGE SCALE GENOMIC DNA]</scope>
</reference>
<protein>
    <submittedName>
        <fullName evidence="1">Uncharacterized protein</fullName>
    </submittedName>
</protein>
<dbReference type="AlphaFoldDB" id="A0AAV1RDR6"/>
<proteinExistence type="predicted"/>
<accession>A0AAV1RDR6</accession>
<organism evidence="1 2">
    <name type="scientific">Dovyalis caffra</name>
    <dbReference type="NCBI Taxonomy" id="77055"/>
    <lineage>
        <taxon>Eukaryota</taxon>
        <taxon>Viridiplantae</taxon>
        <taxon>Streptophyta</taxon>
        <taxon>Embryophyta</taxon>
        <taxon>Tracheophyta</taxon>
        <taxon>Spermatophyta</taxon>
        <taxon>Magnoliopsida</taxon>
        <taxon>eudicotyledons</taxon>
        <taxon>Gunneridae</taxon>
        <taxon>Pentapetalae</taxon>
        <taxon>rosids</taxon>
        <taxon>fabids</taxon>
        <taxon>Malpighiales</taxon>
        <taxon>Salicaceae</taxon>
        <taxon>Flacourtieae</taxon>
        <taxon>Dovyalis</taxon>
    </lineage>
</organism>
<keyword evidence="2" id="KW-1185">Reference proteome</keyword>
<evidence type="ECO:0000313" key="1">
    <source>
        <dbReference type="EMBL" id="CAK7332253.1"/>
    </source>
</evidence>
<evidence type="ECO:0000313" key="2">
    <source>
        <dbReference type="Proteomes" id="UP001314170"/>
    </source>
</evidence>
<dbReference type="Proteomes" id="UP001314170">
    <property type="component" value="Unassembled WGS sequence"/>
</dbReference>